<proteinExistence type="predicted"/>
<accession>A0A2G9FV43</accession>
<protein>
    <submittedName>
        <fullName evidence="1">Uncharacterized protein</fullName>
    </submittedName>
</protein>
<evidence type="ECO:0000313" key="2">
    <source>
        <dbReference type="Proteomes" id="UP000231279"/>
    </source>
</evidence>
<dbReference type="Proteomes" id="UP000231279">
    <property type="component" value="Unassembled WGS sequence"/>
</dbReference>
<dbReference type="OrthoDB" id="1724996at2759"/>
<dbReference type="AlphaFoldDB" id="A0A2G9FV43"/>
<comment type="caution">
    <text evidence="1">The sequence shown here is derived from an EMBL/GenBank/DDBJ whole genome shotgun (WGS) entry which is preliminary data.</text>
</comment>
<organism evidence="1 2">
    <name type="scientific">Handroanthus impetiginosus</name>
    <dbReference type="NCBI Taxonomy" id="429701"/>
    <lineage>
        <taxon>Eukaryota</taxon>
        <taxon>Viridiplantae</taxon>
        <taxon>Streptophyta</taxon>
        <taxon>Embryophyta</taxon>
        <taxon>Tracheophyta</taxon>
        <taxon>Spermatophyta</taxon>
        <taxon>Magnoliopsida</taxon>
        <taxon>eudicotyledons</taxon>
        <taxon>Gunneridae</taxon>
        <taxon>Pentapetalae</taxon>
        <taxon>asterids</taxon>
        <taxon>lamiids</taxon>
        <taxon>Lamiales</taxon>
        <taxon>Bignoniaceae</taxon>
        <taxon>Crescentiina</taxon>
        <taxon>Tabebuia alliance</taxon>
        <taxon>Handroanthus</taxon>
    </lineage>
</organism>
<sequence>MAKKVRSGLVTPWRLAGWPTRRSPSSAKATMEGVVRAPSAFSITLGVEPSMTATQELVVPRSMPITLAIGMLSFHTRNRRVP</sequence>
<evidence type="ECO:0000313" key="1">
    <source>
        <dbReference type="EMBL" id="PIM96987.1"/>
    </source>
</evidence>
<reference evidence="2" key="1">
    <citation type="journal article" date="2018" name="Gigascience">
        <title>Genome assembly of the Pink Ipe (Handroanthus impetiginosus, Bignoniaceae), a highly valued, ecologically keystone Neotropical timber forest tree.</title>
        <authorList>
            <person name="Silva-Junior O.B."/>
            <person name="Grattapaglia D."/>
            <person name="Novaes E."/>
            <person name="Collevatti R.G."/>
        </authorList>
    </citation>
    <scope>NUCLEOTIDE SEQUENCE [LARGE SCALE GENOMIC DNA]</scope>
    <source>
        <strain evidence="2">cv. UFG-1</strain>
    </source>
</reference>
<keyword evidence="2" id="KW-1185">Reference proteome</keyword>
<name>A0A2G9FV43_9LAMI</name>
<dbReference type="EMBL" id="NKXS01012555">
    <property type="protein sequence ID" value="PIM96987.1"/>
    <property type="molecule type" value="Genomic_DNA"/>
</dbReference>
<gene>
    <name evidence="1" type="ORF">CDL12_30552</name>
</gene>